<name>A0A182KI94_9DIPT</name>
<sequence length="144" mass="15159">MCSSVLAEFRTPIPVLTVHPHTHTHTHGYVNHLLLGGGLQVGDEIATLLRLLQTGEHHLRAGDVLLGVFQILEQRVLVPGDALGLVGVGVAEASSLASLATEQTVQVRADLVLATGLDGVALGAPLNEQLLALLNITSWDTHCC</sequence>
<dbReference type="EnsemblMetazoa" id="ACHR014184-RA">
    <property type="protein sequence ID" value="ACHR014184-PA"/>
    <property type="gene ID" value="ACHR014184"/>
</dbReference>
<dbReference type="Proteomes" id="UP000075881">
    <property type="component" value="Unassembled WGS sequence"/>
</dbReference>
<organism evidence="1 2">
    <name type="scientific">Anopheles christyi</name>
    <dbReference type="NCBI Taxonomy" id="43041"/>
    <lineage>
        <taxon>Eukaryota</taxon>
        <taxon>Metazoa</taxon>
        <taxon>Ecdysozoa</taxon>
        <taxon>Arthropoda</taxon>
        <taxon>Hexapoda</taxon>
        <taxon>Insecta</taxon>
        <taxon>Pterygota</taxon>
        <taxon>Neoptera</taxon>
        <taxon>Endopterygota</taxon>
        <taxon>Diptera</taxon>
        <taxon>Nematocera</taxon>
        <taxon>Culicoidea</taxon>
        <taxon>Culicidae</taxon>
        <taxon>Anophelinae</taxon>
        <taxon>Anopheles</taxon>
    </lineage>
</organism>
<protein>
    <submittedName>
        <fullName evidence="1">Uncharacterized protein</fullName>
    </submittedName>
</protein>
<dbReference type="AlphaFoldDB" id="A0A182KI94"/>
<reference evidence="2" key="1">
    <citation type="submission" date="2013-03" db="EMBL/GenBank/DDBJ databases">
        <title>The Genome Sequence of Anopheles christyi ACHKN1017.</title>
        <authorList>
            <consortium name="The Broad Institute Genomics Platform"/>
            <person name="Neafsey D.E."/>
            <person name="Besansky N."/>
            <person name="Walker B."/>
            <person name="Young S.K."/>
            <person name="Zeng Q."/>
            <person name="Gargeya S."/>
            <person name="Fitzgerald M."/>
            <person name="Haas B."/>
            <person name="Abouelleil A."/>
            <person name="Allen A.W."/>
            <person name="Alvarado L."/>
            <person name="Arachchi H.M."/>
            <person name="Berlin A.M."/>
            <person name="Chapman S.B."/>
            <person name="Gainer-Dewar J."/>
            <person name="Goldberg J."/>
            <person name="Griggs A."/>
            <person name="Gujja S."/>
            <person name="Hansen M."/>
            <person name="Howarth C."/>
            <person name="Imamovic A."/>
            <person name="Ireland A."/>
            <person name="Larimer J."/>
            <person name="McCowan C."/>
            <person name="Murphy C."/>
            <person name="Pearson M."/>
            <person name="Poon T.W."/>
            <person name="Priest M."/>
            <person name="Roberts A."/>
            <person name="Saif S."/>
            <person name="Shea T."/>
            <person name="Sisk P."/>
            <person name="Sykes S."/>
            <person name="Wortman J."/>
            <person name="Nusbaum C."/>
            <person name="Birren B."/>
        </authorList>
    </citation>
    <scope>NUCLEOTIDE SEQUENCE [LARGE SCALE GENOMIC DNA]</scope>
    <source>
        <strain evidence="2">ACHKN1017</strain>
    </source>
</reference>
<dbReference type="VEuPathDB" id="VectorBase:ACHR014184"/>
<evidence type="ECO:0000313" key="1">
    <source>
        <dbReference type="EnsemblMetazoa" id="ACHR014184-PA"/>
    </source>
</evidence>
<keyword evidence="2" id="KW-1185">Reference proteome</keyword>
<proteinExistence type="predicted"/>
<evidence type="ECO:0000313" key="2">
    <source>
        <dbReference type="Proteomes" id="UP000075881"/>
    </source>
</evidence>
<reference evidence="1" key="2">
    <citation type="submission" date="2020-05" db="UniProtKB">
        <authorList>
            <consortium name="EnsemblMetazoa"/>
        </authorList>
    </citation>
    <scope>IDENTIFICATION</scope>
    <source>
        <strain evidence="1">ACHKN1017</strain>
    </source>
</reference>
<accession>A0A182KI94</accession>